<dbReference type="Pfam" id="PF19581">
    <property type="entry name" value="Glyoxalase_7"/>
    <property type="match status" value="1"/>
</dbReference>
<keyword evidence="5" id="KW-0223">Dioxygenase</keyword>
<dbReference type="Proteomes" id="UP000241647">
    <property type="component" value="Unassembled WGS sequence"/>
</dbReference>
<keyword evidence="5" id="KW-0560">Oxidoreductase</keyword>
<dbReference type="AlphaFoldDB" id="A0A2T2ZEA3"/>
<evidence type="ECO:0000256" key="2">
    <source>
        <dbReference type="ARBA" id="ARBA00021572"/>
    </source>
</evidence>
<dbReference type="CDD" id="cd08349">
    <property type="entry name" value="BLMA_like"/>
    <property type="match status" value="1"/>
</dbReference>
<dbReference type="InterPro" id="IPR029068">
    <property type="entry name" value="Glyas_Bleomycin-R_OHBP_Dase"/>
</dbReference>
<dbReference type="GO" id="GO:0051213">
    <property type="term" value="F:dioxygenase activity"/>
    <property type="evidence" value="ECO:0007669"/>
    <property type="project" value="UniProtKB-KW"/>
</dbReference>
<evidence type="ECO:0000313" key="5">
    <source>
        <dbReference type="EMBL" id="PSR66060.1"/>
    </source>
</evidence>
<organism evidence="5 6">
    <name type="scientific">Nocardia nova</name>
    <dbReference type="NCBI Taxonomy" id="37330"/>
    <lineage>
        <taxon>Bacteria</taxon>
        <taxon>Bacillati</taxon>
        <taxon>Actinomycetota</taxon>
        <taxon>Actinomycetes</taxon>
        <taxon>Mycobacteriales</taxon>
        <taxon>Nocardiaceae</taxon>
        <taxon>Nocardia</taxon>
    </lineage>
</organism>
<dbReference type="EMBL" id="PYHS01000001">
    <property type="protein sequence ID" value="PSR66060.1"/>
    <property type="molecule type" value="Genomic_DNA"/>
</dbReference>
<evidence type="ECO:0000256" key="3">
    <source>
        <dbReference type="ARBA" id="ARBA00023251"/>
    </source>
</evidence>
<evidence type="ECO:0000259" key="4">
    <source>
        <dbReference type="PROSITE" id="PS51819"/>
    </source>
</evidence>
<dbReference type="Gene3D" id="3.10.180.10">
    <property type="entry name" value="2,3-Dihydroxybiphenyl 1,2-Dioxygenase, domain 1"/>
    <property type="match status" value="1"/>
</dbReference>
<dbReference type="SUPFAM" id="SSF54593">
    <property type="entry name" value="Glyoxalase/Bleomycin resistance protein/Dihydroxybiphenyl dioxygenase"/>
    <property type="match status" value="1"/>
</dbReference>
<dbReference type="GO" id="GO:0046677">
    <property type="term" value="P:response to antibiotic"/>
    <property type="evidence" value="ECO:0007669"/>
    <property type="project" value="UniProtKB-KW"/>
</dbReference>
<protein>
    <recommendedName>
        <fullName evidence="2">Bleomycin resistance protein</fullName>
    </recommendedName>
</protein>
<reference evidence="5 6" key="1">
    <citation type="submission" date="2018-02" db="EMBL/GenBank/DDBJ databases">
        <title>8 Nocardia nova and 1 Nocardia cyriacigeorgica strain used for evolution to TMP-SMX.</title>
        <authorList>
            <person name="Mehta H."/>
            <person name="Weng J."/>
            <person name="Shamoo Y."/>
        </authorList>
    </citation>
    <scope>NUCLEOTIDE SEQUENCE [LARGE SCALE GENOMIC DNA]</scope>
    <source>
        <strain evidence="5 6">ATCC 33727</strain>
    </source>
</reference>
<evidence type="ECO:0000313" key="6">
    <source>
        <dbReference type="Proteomes" id="UP000241647"/>
    </source>
</evidence>
<proteinExistence type="inferred from homology"/>
<dbReference type="InterPro" id="IPR037523">
    <property type="entry name" value="VOC_core"/>
</dbReference>
<name>A0A2T2ZEA3_9NOCA</name>
<evidence type="ECO:0000256" key="1">
    <source>
        <dbReference type="ARBA" id="ARBA00011051"/>
    </source>
</evidence>
<sequence>MHSDAIGFAAPIPVLRIYDVGLAYEFYRDFLGFTVDWEHRFGADFPLYAQVSRAAARLHLSEHHGDGTPGSVVWIAVDDIDAWQSELAAAEYRFAKPGRPDDGPGGRGFAVTDPFGNILRFAQPA</sequence>
<accession>A0A2T2ZEA3</accession>
<dbReference type="RefSeq" id="WP_063026261.1">
    <property type="nucleotide sequence ID" value="NZ_PYHS01000001.1"/>
</dbReference>
<dbReference type="PROSITE" id="PS51819">
    <property type="entry name" value="VOC"/>
    <property type="match status" value="1"/>
</dbReference>
<gene>
    <name evidence="5" type="ORF">C8259_01510</name>
</gene>
<feature type="domain" description="VOC" evidence="4">
    <location>
        <begin position="5"/>
        <end position="124"/>
    </location>
</feature>
<comment type="similarity">
    <text evidence="1">Belongs to the bleomycin resistance protein family.</text>
</comment>
<comment type="caution">
    <text evidence="5">The sequence shown here is derived from an EMBL/GenBank/DDBJ whole genome shotgun (WGS) entry which is preliminary data.</text>
</comment>
<dbReference type="InterPro" id="IPR000335">
    <property type="entry name" value="Bleomycin-R"/>
</dbReference>
<keyword evidence="3" id="KW-0046">Antibiotic resistance</keyword>